<comment type="caution">
    <text evidence="1">The sequence shown here is derived from an EMBL/GenBank/DDBJ whole genome shotgun (WGS) entry which is preliminary data.</text>
</comment>
<dbReference type="InterPro" id="IPR036397">
    <property type="entry name" value="RNaseH_sf"/>
</dbReference>
<reference evidence="1 2" key="2">
    <citation type="submission" date="2017-10" db="EMBL/GenBank/DDBJ databases">
        <title>Extensive intraspecific genome diversity in a model arbuscular mycorrhizal fungus.</title>
        <authorList>
            <person name="Chen E.C.H."/>
            <person name="Morin E."/>
            <person name="Baudet D."/>
            <person name="Noel J."/>
            <person name="Ndikumana S."/>
            <person name="Charron P."/>
            <person name="St-Onge C."/>
            <person name="Giorgi J."/>
            <person name="Grigoriev I.V."/>
            <person name="Roux C."/>
            <person name="Martin F.M."/>
            <person name="Corradi N."/>
        </authorList>
    </citation>
    <scope>NUCLEOTIDE SEQUENCE [LARGE SCALE GENOMIC DNA]</scope>
    <source>
        <strain evidence="1 2">C2</strain>
    </source>
</reference>
<sequence length="91" mass="10217">MSYICDVRDPIADLTFYIDESLVDNGLESYSISFGFAQAYEISPKVIFILTCQYWPSSYHAESLAILTALIVAPLNANITIYTNNQNIIDI</sequence>
<dbReference type="Gene3D" id="3.30.420.10">
    <property type="entry name" value="Ribonuclease H-like superfamily/Ribonuclease H"/>
    <property type="match status" value="1"/>
</dbReference>
<evidence type="ECO:0000313" key="2">
    <source>
        <dbReference type="Proteomes" id="UP000233469"/>
    </source>
</evidence>
<name>A0A2N1MAB6_9GLOM</name>
<dbReference type="VEuPathDB" id="FungiDB:FUN_019249"/>
<gene>
    <name evidence="1" type="ORF">RhiirC2_796071</name>
</gene>
<dbReference type="Proteomes" id="UP000233469">
    <property type="component" value="Unassembled WGS sequence"/>
</dbReference>
<evidence type="ECO:0000313" key="1">
    <source>
        <dbReference type="EMBL" id="PKK58591.1"/>
    </source>
</evidence>
<organism evidence="1 2">
    <name type="scientific">Rhizophagus irregularis</name>
    <dbReference type="NCBI Taxonomy" id="588596"/>
    <lineage>
        <taxon>Eukaryota</taxon>
        <taxon>Fungi</taxon>
        <taxon>Fungi incertae sedis</taxon>
        <taxon>Mucoromycota</taxon>
        <taxon>Glomeromycotina</taxon>
        <taxon>Glomeromycetes</taxon>
        <taxon>Glomerales</taxon>
        <taxon>Glomeraceae</taxon>
        <taxon>Rhizophagus</taxon>
    </lineage>
</organism>
<protein>
    <recommendedName>
        <fullName evidence="3">RNase H type-1 domain-containing protein</fullName>
    </recommendedName>
</protein>
<reference evidence="1 2" key="1">
    <citation type="submission" date="2016-04" db="EMBL/GenBank/DDBJ databases">
        <title>Genome analyses suggest a sexual origin of heterokaryosis in a supposedly ancient asexual fungus.</title>
        <authorList>
            <person name="Ropars J."/>
            <person name="Sedzielewska K."/>
            <person name="Noel J."/>
            <person name="Charron P."/>
            <person name="Farinelli L."/>
            <person name="Marton T."/>
            <person name="Kruger M."/>
            <person name="Pelin A."/>
            <person name="Brachmann A."/>
            <person name="Corradi N."/>
        </authorList>
    </citation>
    <scope>NUCLEOTIDE SEQUENCE [LARGE SCALE GENOMIC DNA]</scope>
    <source>
        <strain evidence="1 2">C2</strain>
    </source>
</reference>
<proteinExistence type="predicted"/>
<dbReference type="EMBL" id="LLXL01003503">
    <property type="protein sequence ID" value="PKK58591.1"/>
    <property type="molecule type" value="Genomic_DNA"/>
</dbReference>
<dbReference type="AlphaFoldDB" id="A0A2N1MAB6"/>
<accession>A0A2N1MAB6</accession>
<dbReference type="GO" id="GO:0003676">
    <property type="term" value="F:nucleic acid binding"/>
    <property type="evidence" value="ECO:0007669"/>
    <property type="project" value="InterPro"/>
</dbReference>
<dbReference type="VEuPathDB" id="FungiDB:RhiirFUN_009889"/>
<evidence type="ECO:0008006" key="3">
    <source>
        <dbReference type="Google" id="ProtNLM"/>
    </source>
</evidence>